<dbReference type="InterPro" id="IPR048339">
    <property type="entry name" value="Mediator_Med16_C"/>
</dbReference>
<accession>A0A9W9ARY6</accession>
<keyword evidence="3" id="KW-1185">Reference proteome</keyword>
<dbReference type="OrthoDB" id="2535907at2759"/>
<reference evidence="2" key="1">
    <citation type="submission" date="2022-08" db="EMBL/GenBank/DDBJ databases">
        <title>A Global Phylogenomic Analysis of the Shiitake Genus Lentinula.</title>
        <authorList>
            <consortium name="DOE Joint Genome Institute"/>
            <person name="Sierra-Patev S."/>
            <person name="Min B."/>
            <person name="Naranjo-Ortiz M."/>
            <person name="Looney B."/>
            <person name="Konkel Z."/>
            <person name="Slot J.C."/>
            <person name="Sakamoto Y."/>
            <person name="Steenwyk J.L."/>
            <person name="Rokas A."/>
            <person name="Carro J."/>
            <person name="Camarero S."/>
            <person name="Ferreira P."/>
            <person name="Molpeceres G."/>
            <person name="Ruiz-Duenas F.J."/>
            <person name="Serrano A."/>
            <person name="Henrissat B."/>
            <person name="Drula E."/>
            <person name="Hughes K.W."/>
            <person name="Mata J.L."/>
            <person name="Ishikawa N.K."/>
            <person name="Vargas-Isla R."/>
            <person name="Ushijima S."/>
            <person name="Smith C.A."/>
            <person name="Ahrendt S."/>
            <person name="Andreopoulos W."/>
            <person name="He G."/>
            <person name="Labutti K."/>
            <person name="Lipzen A."/>
            <person name="Ng V."/>
            <person name="Riley R."/>
            <person name="Sandor L."/>
            <person name="Barry K."/>
            <person name="Martinez A.T."/>
            <person name="Xiao Y."/>
            <person name="Gibbons J.G."/>
            <person name="Terashima K."/>
            <person name="Grigoriev I.V."/>
            <person name="Hibbett D.S."/>
        </authorList>
    </citation>
    <scope>NUCLEOTIDE SEQUENCE</scope>
    <source>
        <strain evidence="2">JLM2183</strain>
    </source>
</reference>
<dbReference type="Proteomes" id="UP001150266">
    <property type="component" value="Unassembled WGS sequence"/>
</dbReference>
<dbReference type="EMBL" id="JAOTPV010000002">
    <property type="protein sequence ID" value="KAJ4487872.1"/>
    <property type="molecule type" value="Genomic_DNA"/>
</dbReference>
<evidence type="ECO:0000313" key="3">
    <source>
        <dbReference type="Proteomes" id="UP001150266"/>
    </source>
</evidence>
<evidence type="ECO:0000313" key="2">
    <source>
        <dbReference type="EMBL" id="KAJ4487872.1"/>
    </source>
</evidence>
<feature type="domain" description="Mediator complex subunit 16 C-terminal" evidence="1">
    <location>
        <begin position="802"/>
        <end position="864"/>
    </location>
</feature>
<name>A0A9W9ARY6_9AGAR</name>
<comment type="caution">
    <text evidence="2">The sequence shown here is derived from an EMBL/GenBank/DDBJ whole genome shotgun (WGS) entry which is preliminary data.</text>
</comment>
<evidence type="ECO:0000259" key="1">
    <source>
        <dbReference type="Pfam" id="PF20719"/>
    </source>
</evidence>
<protein>
    <recommendedName>
        <fullName evidence="1">Mediator complex subunit 16 C-terminal domain-containing protein</fullName>
    </recommendedName>
</protein>
<sequence>MDATWNSGWWDFHPLSEHPRKPVEWSNSSVILTAHALRPVILARHFSSSRQFKLPSPTPITSNANAYDPPTIITCSLDDRWLYAFFPGRGEDGLCCLWYRGVELDNWNVKEWWLFAQSAGAVAAHWLGGSREWDIDPTGVPTRLPPRGPLTPVSNPTLILVTQDHRLFVCYLRYYKNTLHMFSCSLLQSSVTVEQQQDNSQHPLDEVDSVRICTNAAIGTTYGDSTILVAMRSQIFPVVSFSPTPDQFSLELGLSLDMEPDQTEVYPIACEDLAEDSNIEMAEVQLQFNGTRMILSCKTHPAIEKAPKRLNNLCFVCNPPLNGNLSSSTMHLVASFVDYKDYTSFPLSTMKCYPFTRTDTTGREKRIWTLQQEITREFESGVVAQVVGPGPTCADHVIYVSIYDTSIPQPPQKIKQTEISVGHLKLLKIPDLTYDDTWETFPIILPAHTIGREVPINFVVSPGRNLLCSVFPSPWSSQMSIQKLPRLSSTANLASGSKIPPLALYIVIAIISNRSTDDLTHTLSQPSTSLTEVAEVLYHVYTLLDRHMPEDFALQLGITVESYRFRVLRTSSNVPDRQRADAIWRTAHDMISVATCNAVFGDCTNGQEYQIDLVWQMIDLSSWILNLIETLVKECILSSDFADSSESSGDDLFGSDSPIKDTNLRSLDYPVFLHLVHPKALHNLRIALGHVNQFRKYLTGLTPSTENSQLSKEVLLDLVEYSGIDIQGLDEIFEKLETSISGFEDDELRRAMASCQPSLSMQISLREVVNSMSRSPALDKARLFIKSFEMVDGEGQTLLDRRQKDKIKDKDVVSKGLLLHRAQGMDCVRCGGKSEYGRDPMVPRTLSNWEKSWARKCVCGGLWSMIPS</sequence>
<organism evidence="2 3">
    <name type="scientific">Lentinula aciculospora</name>
    <dbReference type="NCBI Taxonomy" id="153920"/>
    <lineage>
        <taxon>Eukaryota</taxon>
        <taxon>Fungi</taxon>
        <taxon>Dikarya</taxon>
        <taxon>Basidiomycota</taxon>
        <taxon>Agaricomycotina</taxon>
        <taxon>Agaricomycetes</taxon>
        <taxon>Agaricomycetidae</taxon>
        <taxon>Agaricales</taxon>
        <taxon>Marasmiineae</taxon>
        <taxon>Omphalotaceae</taxon>
        <taxon>Lentinula</taxon>
    </lineage>
</organism>
<dbReference type="Pfam" id="PF20719">
    <property type="entry name" value="Med16_C"/>
    <property type="match status" value="1"/>
</dbReference>
<gene>
    <name evidence="2" type="ORF">J3R30DRAFT_3432041</name>
</gene>
<dbReference type="AlphaFoldDB" id="A0A9W9ARY6"/>
<proteinExistence type="predicted"/>